<proteinExistence type="predicted"/>
<gene>
    <name evidence="1" type="ORF">PVK06_011048</name>
</gene>
<dbReference type="EMBL" id="JARKNE010000004">
    <property type="protein sequence ID" value="KAK5835360.1"/>
    <property type="molecule type" value="Genomic_DNA"/>
</dbReference>
<comment type="caution">
    <text evidence="1">The sequence shown here is derived from an EMBL/GenBank/DDBJ whole genome shotgun (WGS) entry which is preliminary data.</text>
</comment>
<accession>A0ABR0Q7T1</accession>
<protein>
    <recommendedName>
        <fullName evidence="3">Gag-pol polyprotein</fullName>
    </recommendedName>
</protein>
<organism evidence="1 2">
    <name type="scientific">Gossypium arboreum</name>
    <name type="common">Tree cotton</name>
    <name type="synonym">Gossypium nanking</name>
    <dbReference type="NCBI Taxonomy" id="29729"/>
    <lineage>
        <taxon>Eukaryota</taxon>
        <taxon>Viridiplantae</taxon>
        <taxon>Streptophyta</taxon>
        <taxon>Embryophyta</taxon>
        <taxon>Tracheophyta</taxon>
        <taxon>Spermatophyta</taxon>
        <taxon>Magnoliopsida</taxon>
        <taxon>eudicotyledons</taxon>
        <taxon>Gunneridae</taxon>
        <taxon>Pentapetalae</taxon>
        <taxon>rosids</taxon>
        <taxon>malvids</taxon>
        <taxon>Malvales</taxon>
        <taxon>Malvaceae</taxon>
        <taxon>Malvoideae</taxon>
        <taxon>Gossypium</taxon>
    </lineage>
</organism>
<keyword evidence="2" id="KW-1185">Reference proteome</keyword>
<reference evidence="1 2" key="1">
    <citation type="submission" date="2023-03" db="EMBL/GenBank/DDBJ databases">
        <title>WGS of Gossypium arboreum.</title>
        <authorList>
            <person name="Yu D."/>
        </authorList>
    </citation>
    <scope>NUCLEOTIDE SEQUENCE [LARGE SCALE GENOMIC DNA]</scope>
    <source>
        <tissue evidence="1">Leaf</tissue>
    </source>
</reference>
<evidence type="ECO:0008006" key="3">
    <source>
        <dbReference type="Google" id="ProtNLM"/>
    </source>
</evidence>
<name>A0ABR0Q7T1_GOSAR</name>
<evidence type="ECO:0000313" key="1">
    <source>
        <dbReference type="EMBL" id="KAK5835360.1"/>
    </source>
</evidence>
<sequence length="98" mass="11388">MEANSISRSIMLDSLNYAYMKARMRDFALGEEYLNSKLVCKVLRSLAKRFIIQVTIIKEAKDIDTMRTNELIGPLQTFEIIFLVQNFNEENLEYTNGT</sequence>
<dbReference type="Proteomes" id="UP001358586">
    <property type="component" value="Chromosome 4"/>
</dbReference>
<evidence type="ECO:0000313" key="2">
    <source>
        <dbReference type="Proteomes" id="UP001358586"/>
    </source>
</evidence>